<dbReference type="EMBL" id="JBFOLK010000007">
    <property type="protein sequence ID" value="KAL2499780.1"/>
    <property type="molecule type" value="Genomic_DNA"/>
</dbReference>
<protein>
    <submittedName>
        <fullName evidence="1">Uncharacterized protein</fullName>
    </submittedName>
</protein>
<evidence type="ECO:0000313" key="1">
    <source>
        <dbReference type="EMBL" id="KAL2499780.1"/>
    </source>
</evidence>
<keyword evidence="2" id="KW-1185">Reference proteome</keyword>
<accession>A0ABD1SGB2</accession>
<organism evidence="1 2">
    <name type="scientific">Abeliophyllum distichum</name>
    <dbReference type="NCBI Taxonomy" id="126358"/>
    <lineage>
        <taxon>Eukaryota</taxon>
        <taxon>Viridiplantae</taxon>
        <taxon>Streptophyta</taxon>
        <taxon>Embryophyta</taxon>
        <taxon>Tracheophyta</taxon>
        <taxon>Spermatophyta</taxon>
        <taxon>Magnoliopsida</taxon>
        <taxon>eudicotyledons</taxon>
        <taxon>Gunneridae</taxon>
        <taxon>Pentapetalae</taxon>
        <taxon>asterids</taxon>
        <taxon>lamiids</taxon>
        <taxon>Lamiales</taxon>
        <taxon>Oleaceae</taxon>
        <taxon>Forsythieae</taxon>
        <taxon>Abeliophyllum</taxon>
    </lineage>
</organism>
<name>A0ABD1SGB2_9LAMI</name>
<gene>
    <name evidence="1" type="ORF">Adt_25330</name>
</gene>
<evidence type="ECO:0000313" key="2">
    <source>
        <dbReference type="Proteomes" id="UP001604336"/>
    </source>
</evidence>
<proteinExistence type="predicted"/>
<sequence>MAGFGVSFGFSNLNSSYPGFEYSMASTAACSTDRVSNIESSLCFQEPQNDIHGVVSTLVACDGKNMFSSLDLHKISGEVAPSPEQISSVTACSDGDCHSNKEHLEGDLSRHQESYILQQHINQDESNLMKYRGLVENNLNVYHANASSLLGNKSKLDKFNAWIPEQVPLRTPEDANDLSARIVSKPESSHEEFFPFEVPMLELKQSHRQPYPPFAHFDNSSETLTNGCTVEFKECYNQTAEKRSMRLPQLLVDQSCTVQREFWDVQPAKPIDSILSLHDILFSYITYKSMPVNAESRQDFVDYMHLTVCSDQRCACDKYRVLISHFDTCHYTGCSICGPVRELGPVVKIYSGSGKAKRDLLRDLHSIDTDSIGSYIIEGSSTLS</sequence>
<dbReference type="Proteomes" id="UP001604336">
    <property type="component" value="Unassembled WGS sequence"/>
</dbReference>
<comment type="caution">
    <text evidence="1">The sequence shown here is derived from an EMBL/GenBank/DDBJ whole genome shotgun (WGS) entry which is preliminary data.</text>
</comment>
<dbReference type="AlphaFoldDB" id="A0ABD1SGB2"/>
<reference evidence="2" key="1">
    <citation type="submission" date="2024-07" db="EMBL/GenBank/DDBJ databases">
        <title>Two chromosome-level genome assemblies of Korean endemic species Abeliophyllum distichum and Forsythia ovata (Oleaceae).</title>
        <authorList>
            <person name="Jang H."/>
        </authorList>
    </citation>
    <scope>NUCLEOTIDE SEQUENCE [LARGE SCALE GENOMIC DNA]</scope>
</reference>